<dbReference type="InterPro" id="IPR013497">
    <property type="entry name" value="Topo_IA_cen"/>
</dbReference>
<keyword evidence="14" id="KW-1185">Reference proteome</keyword>
<dbReference type="EMBL" id="CP030140">
    <property type="protein sequence ID" value="AWX69244.1"/>
    <property type="molecule type" value="Genomic_DNA"/>
</dbReference>
<dbReference type="PROSITE" id="PS50880">
    <property type="entry name" value="TOPRIM"/>
    <property type="match status" value="1"/>
</dbReference>
<evidence type="ECO:0000313" key="14">
    <source>
        <dbReference type="Proteomes" id="UP000250218"/>
    </source>
</evidence>
<dbReference type="CDD" id="cd00186">
    <property type="entry name" value="TOP1Ac"/>
    <property type="match status" value="1"/>
</dbReference>
<dbReference type="InterPro" id="IPR013498">
    <property type="entry name" value="Topo_IA_Znf"/>
</dbReference>
<evidence type="ECO:0000256" key="9">
    <source>
        <dbReference type="ARBA" id="ARBA00023235"/>
    </source>
</evidence>
<dbReference type="PRINTS" id="PR00417">
    <property type="entry name" value="PRTPISMRASEI"/>
</dbReference>
<protein>
    <recommendedName>
        <fullName evidence="10">DNA topoisomerase 1</fullName>
        <ecNumber evidence="10">5.6.2.1</ecNumber>
    </recommendedName>
    <alternativeName>
        <fullName evidence="10">DNA topoisomerase I</fullName>
    </alternativeName>
</protein>
<dbReference type="GO" id="GO:0008270">
    <property type="term" value="F:zinc ion binding"/>
    <property type="evidence" value="ECO:0007669"/>
    <property type="project" value="UniProtKB-KW"/>
</dbReference>
<keyword evidence="9 10" id="KW-0413">Isomerase</keyword>
<dbReference type="HAMAP" id="MF_00952">
    <property type="entry name" value="Topoisom_1_prok"/>
    <property type="match status" value="1"/>
</dbReference>
<keyword evidence="7 10" id="KW-0799">Topoisomerase</keyword>
<feature type="region of interest" description="Interaction with DNA" evidence="10">
    <location>
        <begin position="167"/>
        <end position="172"/>
    </location>
</feature>
<dbReference type="InterPro" id="IPR006171">
    <property type="entry name" value="TOPRIM_dom"/>
</dbReference>
<evidence type="ECO:0000256" key="3">
    <source>
        <dbReference type="ARBA" id="ARBA00022723"/>
    </source>
</evidence>
<feature type="site" description="Interaction with DNA" evidence="10">
    <location>
        <position position="475"/>
    </location>
</feature>
<evidence type="ECO:0000256" key="1">
    <source>
        <dbReference type="ARBA" id="ARBA00000213"/>
    </source>
</evidence>
<evidence type="ECO:0000256" key="5">
    <source>
        <dbReference type="ARBA" id="ARBA00022833"/>
    </source>
</evidence>
<dbReference type="Pfam" id="PF01751">
    <property type="entry name" value="Toprim"/>
    <property type="match status" value="1"/>
</dbReference>
<dbReference type="Gene3D" id="1.10.460.10">
    <property type="entry name" value="Topoisomerase I, domain 2"/>
    <property type="match status" value="1"/>
</dbReference>
<feature type="site" description="Interaction with DNA" evidence="10">
    <location>
        <position position="144"/>
    </location>
</feature>
<gene>
    <name evidence="10" type="primary">topA</name>
    <name evidence="13" type="ORF">DP065_00525</name>
</gene>
<dbReference type="RefSeq" id="WP_033178772.1">
    <property type="nucleotide sequence ID" value="NZ_CP030140.1"/>
</dbReference>
<dbReference type="Pfam" id="PF01396">
    <property type="entry name" value="Zn_ribbon_Top1"/>
    <property type="match status" value="1"/>
</dbReference>
<dbReference type="Gene3D" id="1.10.290.10">
    <property type="entry name" value="Topoisomerase I, domain 4"/>
    <property type="match status" value="1"/>
</dbReference>
<feature type="site" description="Interaction with DNA" evidence="10">
    <location>
        <position position="293"/>
    </location>
</feature>
<dbReference type="Gene3D" id="3.40.50.140">
    <property type="match status" value="1"/>
</dbReference>
<dbReference type="Gene3D" id="2.70.20.10">
    <property type="entry name" value="Topoisomerase I, domain 3"/>
    <property type="match status" value="1"/>
</dbReference>
<dbReference type="SMART" id="SM00436">
    <property type="entry name" value="TOP1Bc"/>
    <property type="match status" value="1"/>
</dbReference>
<dbReference type="PANTHER" id="PTHR42785:SF1">
    <property type="entry name" value="DNA TOPOISOMERASE"/>
    <property type="match status" value="1"/>
</dbReference>
<evidence type="ECO:0000256" key="6">
    <source>
        <dbReference type="ARBA" id="ARBA00022842"/>
    </source>
</evidence>
<dbReference type="KEGG" id="mane:DP065_00525"/>
<dbReference type="SMART" id="SM00493">
    <property type="entry name" value="TOPRIM"/>
    <property type="match status" value="1"/>
</dbReference>
<dbReference type="SUPFAM" id="SSF56712">
    <property type="entry name" value="Prokaryotic type I DNA topoisomerase"/>
    <property type="match status" value="1"/>
</dbReference>
<sequence length="611" mass="70774">MQDKVLIVESPNKVNTIQKYIGNEYSVLSSVGHILKLSTGGESGLGIDFDKWEPIMIKDNTKTKVIKELKEAIKNAKEVLIATDPDREGEAIAQNIVDTFKIEKKYKRIKYNEITKEAIEYAINNPLKIDDDLVKAQKARRMLDRIIGFKLSNLMKNKVKNAPTAPSAGRVQSIALKLVCDREKEIESFIPTLYAKIIAKINDYTEASFYFKNQNDFDNDNTWIKRAKAEEIIKFLNNEKSLVVTDFKISKRKEAQITPFKQSVLYKEAKYSSLIVQGSAQRLFERGLISYPRTDSTRMNENFILKAKNFIEKQFGSEYVADDVKGFSGQQDAHEAIRPTDITLLPNVATKEYELNEVDAYIYELIYNKTIAAIMKTPIREIYHYDLSHGEYNFKMSYSKVIFDGYYKIFGYENPKELDKYEIGEKIKVQEFIKEDKETNPPARYNDGSLIKMLDDIKVGRPSTFASTVKVIKERMFVETINNALHPTAFGRIVLEKLVEGFPKTMNEEYTAEVEEDLDEIAQGQRDYKILMASFWEKFNNNLDEASKTMEISVLPQEFINEKCPECNNELLYRYTKIKKEKFIACSNFPKCRYTRAIENNKKKFFKKKTK</sequence>
<dbReference type="Pfam" id="PF01131">
    <property type="entry name" value="Topoisom_bac"/>
    <property type="match status" value="1"/>
</dbReference>
<dbReference type="PANTHER" id="PTHR42785">
    <property type="entry name" value="DNA TOPOISOMERASE, TYPE IA, CORE"/>
    <property type="match status" value="1"/>
</dbReference>
<comment type="catalytic activity">
    <reaction evidence="1 10">
        <text>ATP-independent breakage of single-stranded DNA, followed by passage and rejoining.</text>
        <dbReference type="EC" id="5.6.2.1"/>
    </reaction>
</comment>
<dbReference type="NCBIfam" id="TIGR01051">
    <property type="entry name" value="topA_bact"/>
    <property type="match status" value="1"/>
</dbReference>
<keyword evidence="8 10" id="KW-0238">DNA-binding</keyword>
<dbReference type="GO" id="GO:0006265">
    <property type="term" value="P:DNA topological change"/>
    <property type="evidence" value="ECO:0007669"/>
    <property type="project" value="UniProtKB-UniRule"/>
</dbReference>
<evidence type="ECO:0000259" key="12">
    <source>
        <dbReference type="PROSITE" id="PS52039"/>
    </source>
</evidence>
<comment type="caution">
    <text evidence="10">Lacks conserved residue(s) required for the propagation of feature annotation.</text>
</comment>
<evidence type="ECO:0000256" key="2">
    <source>
        <dbReference type="ARBA" id="ARBA00009446"/>
    </source>
</evidence>
<dbReference type="AlphaFoldDB" id="A0A2Z4NCG1"/>
<comment type="function">
    <text evidence="10">Releases the supercoiling and torsional tension of DNA, which is introduced during the DNA replication and transcription, by transiently cleaving and rejoining one strand of the DNA duplex. Introduces a single-strand break via transesterification at a target site in duplex DNA. The scissile phosphodiester is attacked by the catalytic tyrosine of the enzyme, resulting in the formation of a DNA-(5'-phosphotyrosyl)-enzyme intermediate and the expulsion of a 3'-OH DNA strand. The free DNA strand then undergoes passage around the unbroken strand, thus removing DNA supercoils. Finally, in the religation step, the DNA 3'-OH attacks the covalent intermediate to expel the active-site tyrosine and restore the DNA phosphodiester backbone.</text>
</comment>
<dbReference type="GO" id="GO:0003917">
    <property type="term" value="F:DNA topoisomerase type I (single strand cut, ATP-independent) activity"/>
    <property type="evidence" value="ECO:0007669"/>
    <property type="project" value="UniProtKB-UniRule"/>
</dbReference>
<organism evidence="13 14">
    <name type="scientific">[Mycoplasma] anseris</name>
    <dbReference type="NCBI Taxonomy" id="92400"/>
    <lineage>
        <taxon>Bacteria</taxon>
        <taxon>Bacillati</taxon>
        <taxon>Mycoplasmatota</taxon>
        <taxon>Mycoplasmoidales</taxon>
        <taxon>Metamycoplasmataceae</taxon>
        <taxon>Metamycoplasma</taxon>
    </lineage>
</organism>
<dbReference type="InterPro" id="IPR023405">
    <property type="entry name" value="Topo_IA_core_domain"/>
</dbReference>
<feature type="domain" description="Topo IA-type catalytic" evidence="12">
    <location>
        <begin position="130"/>
        <end position="543"/>
    </location>
</feature>
<feature type="site" description="Interaction with DNA" evidence="10">
    <location>
        <position position="140"/>
    </location>
</feature>
<dbReference type="Gene3D" id="3.30.65.10">
    <property type="entry name" value="Bacterial Topoisomerase I, domain 1"/>
    <property type="match status" value="1"/>
</dbReference>
<dbReference type="EC" id="5.6.2.1" evidence="10"/>
<feature type="active site" description="O-(5'-phospho-DNA)-tyrosine intermediate" evidence="10">
    <location>
        <position position="291"/>
    </location>
</feature>
<evidence type="ECO:0000256" key="4">
    <source>
        <dbReference type="ARBA" id="ARBA00022771"/>
    </source>
</evidence>
<keyword evidence="4" id="KW-0863">Zinc-finger</keyword>
<evidence type="ECO:0000256" key="7">
    <source>
        <dbReference type="ARBA" id="ARBA00023029"/>
    </source>
</evidence>
<dbReference type="InterPro" id="IPR000380">
    <property type="entry name" value="Topo_IA"/>
</dbReference>
<evidence type="ECO:0000313" key="13">
    <source>
        <dbReference type="EMBL" id="AWX69244.1"/>
    </source>
</evidence>
<reference evidence="14" key="1">
    <citation type="submission" date="2018-06" db="EMBL/GenBank/DDBJ databases">
        <title>Complete genome sequences of Mycoplasma anatis, M. anseris and M. cloacale type strains.</title>
        <authorList>
            <person name="Grozner D."/>
            <person name="Forro B."/>
            <person name="Sulyok K.M."/>
            <person name="Marton S."/>
            <person name="Kreizinger Z."/>
            <person name="Banyai K."/>
            <person name="Gyuranecz M."/>
        </authorList>
    </citation>
    <scope>NUCLEOTIDE SEQUENCE [LARGE SCALE GENOMIC DNA]</scope>
    <source>
        <strain evidence="14">ATCC 49234</strain>
    </source>
</reference>
<dbReference type="GO" id="GO:0005694">
    <property type="term" value="C:chromosome"/>
    <property type="evidence" value="ECO:0007669"/>
    <property type="project" value="InterPro"/>
</dbReference>
<feature type="site" description="Interaction with DNA" evidence="10">
    <location>
        <position position="141"/>
    </location>
</feature>
<comment type="subunit">
    <text evidence="10">Monomer.</text>
</comment>
<dbReference type="InterPro" id="IPR013824">
    <property type="entry name" value="Topo_IA_cen_sub1"/>
</dbReference>
<keyword evidence="6" id="KW-0460">Magnesium</keyword>
<dbReference type="InterPro" id="IPR003601">
    <property type="entry name" value="Topo_IA_2"/>
</dbReference>
<evidence type="ECO:0000259" key="11">
    <source>
        <dbReference type="PROSITE" id="PS50880"/>
    </source>
</evidence>
<dbReference type="PROSITE" id="PS52039">
    <property type="entry name" value="TOPO_IA_2"/>
    <property type="match status" value="1"/>
</dbReference>
<dbReference type="Proteomes" id="UP000250218">
    <property type="component" value="Chromosome"/>
</dbReference>
<dbReference type="InterPro" id="IPR013825">
    <property type="entry name" value="Topo_IA_cen_sub2"/>
</dbReference>
<evidence type="ECO:0000256" key="8">
    <source>
        <dbReference type="ARBA" id="ARBA00023125"/>
    </source>
</evidence>
<dbReference type="InterPro" id="IPR013826">
    <property type="entry name" value="Topo_IA_cen_sub3"/>
</dbReference>
<accession>A0A2Z4NCG1</accession>
<dbReference type="InterPro" id="IPR005733">
    <property type="entry name" value="TopoI_bac-type"/>
</dbReference>
<comment type="similarity">
    <text evidence="2 10">Belongs to the type IA topoisomerase family.</text>
</comment>
<dbReference type="SUPFAM" id="SSF57783">
    <property type="entry name" value="Zinc beta-ribbon"/>
    <property type="match status" value="1"/>
</dbReference>
<name>A0A2Z4NCG1_9BACT</name>
<dbReference type="GO" id="GO:0003677">
    <property type="term" value="F:DNA binding"/>
    <property type="evidence" value="ECO:0007669"/>
    <property type="project" value="UniProtKB-KW"/>
</dbReference>
<dbReference type="InterPro" id="IPR003602">
    <property type="entry name" value="Topo_IA_DNA-bd_dom"/>
</dbReference>
<keyword evidence="3" id="KW-0479">Metal-binding</keyword>
<dbReference type="InterPro" id="IPR028612">
    <property type="entry name" value="Topoisom_1_IA"/>
</dbReference>
<keyword evidence="5" id="KW-0862">Zinc</keyword>
<proteinExistence type="inferred from homology"/>
<dbReference type="SMART" id="SM00437">
    <property type="entry name" value="TOP1Ac"/>
    <property type="match status" value="1"/>
</dbReference>
<feature type="domain" description="Toprim" evidence="11">
    <location>
        <begin position="3"/>
        <end position="116"/>
    </location>
</feature>
<evidence type="ECO:0000256" key="10">
    <source>
        <dbReference type="HAMAP-Rule" id="MF_00952"/>
    </source>
</evidence>
<feature type="site" description="Interaction with DNA" evidence="10">
    <location>
        <position position="33"/>
    </location>
</feature>